<reference evidence="2 3" key="1">
    <citation type="journal article" date="2020" name="BMC Genomics">
        <title>Intraspecific diversification of the crop wild relative Brassica cretica Lam. using demographic model selection.</title>
        <authorList>
            <person name="Kioukis A."/>
            <person name="Michalopoulou V.A."/>
            <person name="Briers L."/>
            <person name="Pirintsos S."/>
            <person name="Studholme D.J."/>
            <person name="Pavlidis P."/>
            <person name="Sarris P.F."/>
        </authorList>
    </citation>
    <scope>NUCLEOTIDE SEQUENCE [LARGE SCALE GENOMIC DNA]</scope>
    <source>
        <strain evidence="3">cv. PFS-1207/04</strain>
    </source>
</reference>
<sequence>MVLCCLKLGKEYGTYAQKHRGSKKLYNLGSKIEFMVSCGPNPGLISCASFSKSSPTIPSIIVVIRMIISAAAGKHSEDDGTISIDRLPHRHSSREHSEKREHERDYIDDNDQEEVFRSRKRGEAQATVTLSLAAALNNSGGQKDGWRLQESCLRYHHNA</sequence>
<name>A0ABQ7C0K3_BRACR</name>
<feature type="region of interest" description="Disordered" evidence="1">
    <location>
        <begin position="77"/>
        <end position="112"/>
    </location>
</feature>
<evidence type="ECO:0000313" key="3">
    <source>
        <dbReference type="Proteomes" id="UP000266723"/>
    </source>
</evidence>
<feature type="compositionally biased region" description="Basic and acidic residues" evidence="1">
    <location>
        <begin position="94"/>
        <end position="107"/>
    </location>
</feature>
<comment type="caution">
    <text evidence="2">The sequence shown here is derived from an EMBL/GenBank/DDBJ whole genome shotgun (WGS) entry which is preliminary data.</text>
</comment>
<proteinExistence type="predicted"/>
<keyword evidence="3" id="KW-1185">Reference proteome</keyword>
<gene>
    <name evidence="2" type="ORF">DY000_02005344</name>
</gene>
<dbReference type="EMBL" id="QGKV02000832">
    <property type="protein sequence ID" value="KAF3545205.1"/>
    <property type="molecule type" value="Genomic_DNA"/>
</dbReference>
<organism evidence="2 3">
    <name type="scientific">Brassica cretica</name>
    <name type="common">Mustard</name>
    <dbReference type="NCBI Taxonomy" id="69181"/>
    <lineage>
        <taxon>Eukaryota</taxon>
        <taxon>Viridiplantae</taxon>
        <taxon>Streptophyta</taxon>
        <taxon>Embryophyta</taxon>
        <taxon>Tracheophyta</taxon>
        <taxon>Spermatophyta</taxon>
        <taxon>Magnoliopsida</taxon>
        <taxon>eudicotyledons</taxon>
        <taxon>Gunneridae</taxon>
        <taxon>Pentapetalae</taxon>
        <taxon>rosids</taxon>
        <taxon>malvids</taxon>
        <taxon>Brassicales</taxon>
        <taxon>Brassicaceae</taxon>
        <taxon>Brassiceae</taxon>
        <taxon>Brassica</taxon>
    </lineage>
</organism>
<accession>A0ABQ7C0K3</accession>
<evidence type="ECO:0000256" key="1">
    <source>
        <dbReference type="SAM" id="MobiDB-lite"/>
    </source>
</evidence>
<evidence type="ECO:0000313" key="2">
    <source>
        <dbReference type="EMBL" id="KAF3545205.1"/>
    </source>
</evidence>
<dbReference type="Proteomes" id="UP000266723">
    <property type="component" value="Unassembled WGS sequence"/>
</dbReference>
<protein>
    <submittedName>
        <fullName evidence="2">Uncharacterized protein</fullName>
    </submittedName>
</protein>